<dbReference type="Proteomes" id="UP000078428">
    <property type="component" value="Unassembled WGS sequence"/>
</dbReference>
<protein>
    <submittedName>
        <fullName evidence="2">Uncharacterized protein</fullName>
    </submittedName>
</protein>
<feature type="region of interest" description="Disordered" evidence="1">
    <location>
        <begin position="110"/>
        <end position="129"/>
    </location>
</feature>
<comment type="caution">
    <text evidence="2">The sequence shown here is derived from an EMBL/GenBank/DDBJ whole genome shotgun (WGS) entry which is preliminary data.</text>
</comment>
<dbReference type="SUPFAM" id="SSF58104">
    <property type="entry name" value="Methyl-accepting chemotaxis protein (MCP) signaling domain"/>
    <property type="match status" value="1"/>
</dbReference>
<accession>A0A178MN37</accession>
<dbReference type="STRING" id="1285242.A6A04_19375"/>
<feature type="compositionally biased region" description="Low complexity" evidence="1">
    <location>
        <begin position="79"/>
        <end position="96"/>
    </location>
</feature>
<dbReference type="Gene3D" id="1.10.287.950">
    <property type="entry name" value="Methyl-accepting chemotaxis protein"/>
    <property type="match status" value="1"/>
</dbReference>
<name>A0A178MN37_9PROT</name>
<keyword evidence="3" id="KW-1185">Reference proteome</keyword>
<proteinExistence type="predicted"/>
<sequence>MALVKKNQISGQVAARGFDDEDTGAGGGSKLLAEAQKRKARTFARQQKAAERIAAATSQLASGIAESASAAEELRKASEQIAQGAEEAAGAAQESQKAVDHGAGLIRKAQENADLSATKTEALQVDLPP</sequence>
<dbReference type="EMBL" id="LWQT01000062">
    <property type="protein sequence ID" value="OAN49508.1"/>
    <property type="molecule type" value="Genomic_DNA"/>
</dbReference>
<feature type="region of interest" description="Disordered" evidence="1">
    <location>
        <begin position="1"/>
        <end position="30"/>
    </location>
</feature>
<dbReference type="RefSeq" id="WP_068493289.1">
    <property type="nucleotide sequence ID" value="NZ_LWQT01000062.1"/>
</dbReference>
<organism evidence="2 3">
    <name type="scientific">Paramagnetospirillum marisnigri</name>
    <dbReference type="NCBI Taxonomy" id="1285242"/>
    <lineage>
        <taxon>Bacteria</taxon>
        <taxon>Pseudomonadati</taxon>
        <taxon>Pseudomonadota</taxon>
        <taxon>Alphaproteobacteria</taxon>
        <taxon>Rhodospirillales</taxon>
        <taxon>Magnetospirillaceae</taxon>
        <taxon>Paramagnetospirillum</taxon>
    </lineage>
</organism>
<evidence type="ECO:0000313" key="3">
    <source>
        <dbReference type="Proteomes" id="UP000078428"/>
    </source>
</evidence>
<dbReference type="AlphaFoldDB" id="A0A178MN37"/>
<feature type="region of interest" description="Disordered" evidence="1">
    <location>
        <begin position="78"/>
        <end position="105"/>
    </location>
</feature>
<evidence type="ECO:0000256" key="1">
    <source>
        <dbReference type="SAM" id="MobiDB-lite"/>
    </source>
</evidence>
<reference evidence="2 3" key="1">
    <citation type="submission" date="2016-04" db="EMBL/GenBank/DDBJ databases">
        <title>Draft genome sequence of freshwater magnetotactic bacteria Magnetospirillum marisnigri SP-1 and Magnetospirillum moscoviense BB-1.</title>
        <authorList>
            <person name="Koziaeva V."/>
            <person name="Dziuba M.V."/>
            <person name="Ivanov T.M."/>
            <person name="Kuznetsov B."/>
            <person name="Grouzdev D.S."/>
        </authorList>
    </citation>
    <scope>NUCLEOTIDE SEQUENCE [LARGE SCALE GENOMIC DNA]</scope>
    <source>
        <strain evidence="2 3">SP-1</strain>
    </source>
</reference>
<evidence type="ECO:0000313" key="2">
    <source>
        <dbReference type="EMBL" id="OAN49508.1"/>
    </source>
</evidence>
<gene>
    <name evidence="2" type="ORF">A6A04_19375</name>
</gene>